<protein>
    <recommendedName>
        <fullName evidence="3">Immunity protein 35 domain-containing protein</fullName>
    </recommendedName>
</protein>
<gene>
    <name evidence="1" type="ORF">HNP84_007950</name>
</gene>
<comment type="caution">
    <text evidence="1">The sequence shown here is derived from an EMBL/GenBank/DDBJ whole genome shotgun (WGS) entry which is preliminary data.</text>
</comment>
<keyword evidence="2" id="KW-1185">Reference proteome</keyword>
<evidence type="ECO:0000313" key="1">
    <source>
        <dbReference type="EMBL" id="MBB5138197.1"/>
    </source>
</evidence>
<proteinExistence type="predicted"/>
<sequence length="93" mass="9915">MNPDQARAIAEEYFNGVRPLDQALTVVVHPFPEGHPSPEGYVAWALVPEPADPRSPPEVVGSGCIVIDAATGEVAIRPLLNPEIVAAQWPGPR</sequence>
<name>A0A840PMC9_9ACTN</name>
<accession>A0A840PMC9</accession>
<organism evidence="1 2">
    <name type="scientific">Thermocatellispora tengchongensis</name>
    <dbReference type="NCBI Taxonomy" id="1073253"/>
    <lineage>
        <taxon>Bacteria</taxon>
        <taxon>Bacillati</taxon>
        <taxon>Actinomycetota</taxon>
        <taxon>Actinomycetes</taxon>
        <taxon>Streptosporangiales</taxon>
        <taxon>Streptosporangiaceae</taxon>
        <taxon>Thermocatellispora</taxon>
    </lineage>
</organism>
<evidence type="ECO:0008006" key="3">
    <source>
        <dbReference type="Google" id="ProtNLM"/>
    </source>
</evidence>
<evidence type="ECO:0000313" key="2">
    <source>
        <dbReference type="Proteomes" id="UP000578449"/>
    </source>
</evidence>
<dbReference type="AlphaFoldDB" id="A0A840PMC9"/>
<reference evidence="1 2" key="1">
    <citation type="submission" date="2020-08" db="EMBL/GenBank/DDBJ databases">
        <title>Genomic Encyclopedia of Type Strains, Phase IV (KMG-IV): sequencing the most valuable type-strain genomes for metagenomic binning, comparative biology and taxonomic classification.</title>
        <authorList>
            <person name="Goeker M."/>
        </authorList>
    </citation>
    <scope>NUCLEOTIDE SEQUENCE [LARGE SCALE GENOMIC DNA]</scope>
    <source>
        <strain evidence="1 2">DSM 45615</strain>
    </source>
</reference>
<dbReference type="RefSeq" id="WP_185055082.1">
    <property type="nucleotide sequence ID" value="NZ_BAABIX010000018.1"/>
</dbReference>
<dbReference type="Proteomes" id="UP000578449">
    <property type="component" value="Unassembled WGS sequence"/>
</dbReference>
<dbReference type="EMBL" id="JACHGN010000022">
    <property type="protein sequence ID" value="MBB5138197.1"/>
    <property type="molecule type" value="Genomic_DNA"/>
</dbReference>